<dbReference type="RefSeq" id="XP_014553674.1">
    <property type="nucleotide sequence ID" value="XM_014698188.1"/>
</dbReference>
<evidence type="ECO:0000313" key="2">
    <source>
        <dbReference type="Proteomes" id="UP000054337"/>
    </source>
</evidence>
<proteinExistence type="predicted"/>
<name>W7E7G8_BIPV3</name>
<protein>
    <submittedName>
        <fullName evidence="1">Uncharacterized protein</fullName>
    </submittedName>
</protein>
<evidence type="ECO:0000313" key="1">
    <source>
        <dbReference type="EMBL" id="EUN24096.1"/>
    </source>
</evidence>
<dbReference type="HOGENOM" id="CLU_2497562_0_0_1"/>
<dbReference type="Proteomes" id="UP000054337">
    <property type="component" value="Unassembled WGS sequence"/>
</dbReference>
<dbReference type="GeneID" id="26249144"/>
<accession>W7E7G8</accession>
<organism evidence="1 2">
    <name type="scientific">Bipolaris victoriae (strain FI3)</name>
    <name type="common">Victoria blight of oats agent</name>
    <name type="synonym">Cochliobolus victoriae</name>
    <dbReference type="NCBI Taxonomy" id="930091"/>
    <lineage>
        <taxon>Eukaryota</taxon>
        <taxon>Fungi</taxon>
        <taxon>Dikarya</taxon>
        <taxon>Ascomycota</taxon>
        <taxon>Pezizomycotina</taxon>
        <taxon>Dothideomycetes</taxon>
        <taxon>Pleosporomycetidae</taxon>
        <taxon>Pleosporales</taxon>
        <taxon>Pleosporineae</taxon>
        <taxon>Pleosporaceae</taxon>
        <taxon>Bipolaris</taxon>
    </lineage>
</organism>
<sequence>LSTLVLQDNARCHPVPSTTAMPLNNSSCKTTQVSGDGLLYIPRNRECDIRYYCCKGKADVKQICAAPTVNVEAGSLGRDLSTSRTR</sequence>
<dbReference type="EMBL" id="KI968773">
    <property type="protein sequence ID" value="EUN24096.1"/>
    <property type="molecule type" value="Genomic_DNA"/>
</dbReference>
<dbReference type="AlphaFoldDB" id="W7E7G8"/>
<gene>
    <name evidence="1" type="ORF">COCVIDRAFT_106971</name>
</gene>
<feature type="non-terminal residue" evidence="1">
    <location>
        <position position="1"/>
    </location>
</feature>
<keyword evidence="2" id="KW-1185">Reference proteome</keyword>
<reference evidence="1 2" key="1">
    <citation type="journal article" date="2013" name="PLoS Genet.">
        <title>Comparative genome structure, secondary metabolite, and effector coding capacity across Cochliobolus pathogens.</title>
        <authorList>
            <person name="Condon B.J."/>
            <person name="Leng Y."/>
            <person name="Wu D."/>
            <person name="Bushley K.E."/>
            <person name="Ohm R.A."/>
            <person name="Otillar R."/>
            <person name="Martin J."/>
            <person name="Schackwitz W."/>
            <person name="Grimwood J."/>
            <person name="MohdZainudin N."/>
            <person name="Xue C."/>
            <person name="Wang R."/>
            <person name="Manning V.A."/>
            <person name="Dhillon B."/>
            <person name="Tu Z.J."/>
            <person name="Steffenson B.J."/>
            <person name="Salamov A."/>
            <person name="Sun H."/>
            <person name="Lowry S."/>
            <person name="LaButti K."/>
            <person name="Han J."/>
            <person name="Copeland A."/>
            <person name="Lindquist E."/>
            <person name="Barry K."/>
            <person name="Schmutz J."/>
            <person name="Baker S.E."/>
            <person name="Ciuffetti L.M."/>
            <person name="Grigoriev I.V."/>
            <person name="Zhong S."/>
            <person name="Turgeon B.G."/>
        </authorList>
    </citation>
    <scope>NUCLEOTIDE SEQUENCE [LARGE SCALE GENOMIC DNA]</scope>
    <source>
        <strain evidence="1 2">FI3</strain>
    </source>
</reference>